<dbReference type="GO" id="GO:0016787">
    <property type="term" value="F:hydrolase activity"/>
    <property type="evidence" value="ECO:0007669"/>
    <property type="project" value="UniProtKB-KW"/>
</dbReference>
<dbReference type="EMBL" id="CP038231">
    <property type="protein sequence ID" value="QDH13506.2"/>
    <property type="molecule type" value="Genomic_DNA"/>
</dbReference>
<dbReference type="KEGG" id="swf:E3E12_04060"/>
<reference evidence="2 3" key="1">
    <citation type="submission" date="2019-03" db="EMBL/GenBank/DDBJ databases">
        <title>The complete genome sequence of Swingsia_sp. F3b2 LMG30590(T).</title>
        <authorList>
            <person name="Chua K.-O."/>
            <person name="Chan K.-G."/>
            <person name="See-Too W.-S."/>
        </authorList>
    </citation>
    <scope>NUCLEOTIDE SEQUENCE [LARGE SCALE GENOMIC DNA]</scope>
    <source>
        <strain evidence="2 3">F3b2</strain>
    </source>
</reference>
<feature type="compositionally biased region" description="Polar residues" evidence="1">
    <location>
        <begin position="1"/>
        <end position="17"/>
    </location>
</feature>
<keyword evidence="2" id="KW-0378">Hydrolase</keyword>
<protein>
    <submittedName>
        <fullName evidence="2">Nucleoside triphosphate hydrolase</fullName>
    </submittedName>
</protein>
<name>A0A4Y6UAM0_9PROT</name>
<dbReference type="RefSeq" id="WP_141443213.1">
    <property type="nucleotide sequence ID" value="NZ_CP038231.1"/>
</dbReference>
<accession>A0A4Y6UAM0</accession>
<organism evidence="2 3">
    <name type="scientific">Formicincola oecophyllae</name>
    <dbReference type="NCBI Taxonomy" id="2558361"/>
    <lineage>
        <taxon>Bacteria</taxon>
        <taxon>Pseudomonadati</taxon>
        <taxon>Pseudomonadota</taxon>
        <taxon>Alphaproteobacteria</taxon>
        <taxon>Acetobacterales</taxon>
        <taxon>Acetobacteraceae</taxon>
        <taxon>Formicincola</taxon>
    </lineage>
</organism>
<gene>
    <name evidence="2" type="ORF">E3E12_04060</name>
</gene>
<evidence type="ECO:0000313" key="3">
    <source>
        <dbReference type="Proteomes" id="UP000318709"/>
    </source>
</evidence>
<dbReference type="SUPFAM" id="SSF52540">
    <property type="entry name" value="P-loop containing nucleoside triphosphate hydrolases"/>
    <property type="match status" value="1"/>
</dbReference>
<dbReference type="Gene3D" id="3.40.50.300">
    <property type="entry name" value="P-loop containing nucleotide triphosphate hydrolases"/>
    <property type="match status" value="1"/>
</dbReference>
<dbReference type="OrthoDB" id="6853346at2"/>
<dbReference type="Proteomes" id="UP000318709">
    <property type="component" value="Chromosome"/>
</dbReference>
<evidence type="ECO:0000313" key="2">
    <source>
        <dbReference type="EMBL" id="QDH13506.2"/>
    </source>
</evidence>
<feature type="region of interest" description="Disordered" evidence="1">
    <location>
        <begin position="1"/>
        <end position="24"/>
    </location>
</feature>
<sequence>MTAPNPTLDSPHQTKPPTTGADKGQVFSLRPLPGRKAPIIAVIGCDGSGKSTLTEWLYEQAAQRYPTALCHLGKQGGNLGRQVMAWPILGPLIKKKSHTERAKRKKGATASASVLLVTLGLLLRRFARFSKMKTHLAKGECIITDRFPQLNRPGPMDGPTFPKFTGDNLALRSLKRFEEHLYKFMLNTPPDIIIRLDIDLETALARKPDHDGERLACKIADLPHIKLQRPAALGGGSVPIVAIDGTLPLESVQASALKVLDAALASYGLSPAAPCRNRHP</sequence>
<evidence type="ECO:0000256" key="1">
    <source>
        <dbReference type="SAM" id="MobiDB-lite"/>
    </source>
</evidence>
<dbReference type="AlphaFoldDB" id="A0A4Y6UAM0"/>
<proteinExistence type="predicted"/>
<dbReference type="InterPro" id="IPR027417">
    <property type="entry name" value="P-loop_NTPase"/>
</dbReference>
<keyword evidence="3" id="KW-1185">Reference proteome</keyword>